<feature type="domain" description="BioF2-like acetyltransferase" evidence="1">
    <location>
        <begin position="171"/>
        <end position="318"/>
    </location>
</feature>
<dbReference type="RefSeq" id="WP_320319498.1">
    <property type="nucleotide sequence ID" value="NZ_JAVIIP010000001.1"/>
</dbReference>
<dbReference type="Pfam" id="PF13480">
    <property type="entry name" value="Acetyltransf_6"/>
    <property type="match status" value="1"/>
</dbReference>
<dbReference type="EC" id="2.3.1.-" evidence="2"/>
<protein>
    <submittedName>
        <fullName evidence="2">GNAT family N-acetyltransferase</fullName>
        <ecNumber evidence="2">2.3.1.-</ecNumber>
    </submittedName>
</protein>
<name>A0ABU5AG99_9HYPH</name>
<accession>A0ABU5AG99</accession>
<keyword evidence="2" id="KW-0808">Transferase</keyword>
<dbReference type="InterPro" id="IPR016181">
    <property type="entry name" value="Acyl_CoA_acyltransferase"/>
</dbReference>
<proteinExistence type="predicted"/>
<reference evidence="2 3" key="1">
    <citation type="submission" date="2023-08" db="EMBL/GenBank/DDBJ databases">
        <title>Implementing the SeqCode for naming new Mesorhizobium species isolated from Vachellia karroo root nodules.</title>
        <authorList>
            <person name="Van Lill M."/>
        </authorList>
    </citation>
    <scope>NUCLEOTIDE SEQUENCE [LARGE SCALE GENOMIC DNA]</scope>
    <source>
        <strain evidence="2 3">VK4B</strain>
    </source>
</reference>
<keyword evidence="2" id="KW-0012">Acyltransferase</keyword>
<evidence type="ECO:0000259" key="1">
    <source>
        <dbReference type="Pfam" id="PF13480"/>
    </source>
</evidence>
<organism evidence="2 3">
    <name type="scientific">Mesorhizobium abyssinicae</name>
    <dbReference type="NCBI Taxonomy" id="1209958"/>
    <lineage>
        <taxon>Bacteria</taxon>
        <taxon>Pseudomonadati</taxon>
        <taxon>Pseudomonadota</taxon>
        <taxon>Alphaproteobacteria</taxon>
        <taxon>Hyphomicrobiales</taxon>
        <taxon>Phyllobacteriaceae</taxon>
        <taxon>Mesorhizobium</taxon>
    </lineage>
</organism>
<dbReference type="InterPro" id="IPR038740">
    <property type="entry name" value="BioF2-like_GNAT_dom"/>
</dbReference>
<sequence length="387" mass="43452">MFEVTAEDSFDFRSTEYAELFASSAATAFQHPIWLAQLYERIVRQSSATPLIIVVRSRQGGKLAMVLPLVRRRYTLLKVVEFADMRVSDYVSPVTDEETLSRILADSRVVASIRRLLRPYDLLRIGKLADRSLAMELLFGIEKRESMGMSAYSSKLEPTFSAWREHQLDQSYRKELDKKSRQLGRLGEARFKCAETIDTIRTTFDALKVYRGKRFDGSNGPADLLQQPSYFDFYLAVAAEGCGGFARTYTFWMNDRAIAGALGLAHNGSLLVILGGFDEAGYRKQSIGSLLFEQIARDCIERGDHSLDFTIGDEPYKRIFGGRPSPMWQIFRAGSPLGYAAHLTVEKLPAAKALARRVLHGKKAAPDRAIAAPVPVNEEFSPEVRKT</sequence>
<dbReference type="Gene3D" id="3.40.630.30">
    <property type="match status" value="1"/>
</dbReference>
<evidence type="ECO:0000313" key="3">
    <source>
        <dbReference type="Proteomes" id="UP001276564"/>
    </source>
</evidence>
<dbReference type="GO" id="GO:0016746">
    <property type="term" value="F:acyltransferase activity"/>
    <property type="evidence" value="ECO:0007669"/>
    <property type="project" value="UniProtKB-KW"/>
</dbReference>
<evidence type="ECO:0000313" key="2">
    <source>
        <dbReference type="EMBL" id="MDX8536307.1"/>
    </source>
</evidence>
<dbReference type="Proteomes" id="UP001276564">
    <property type="component" value="Unassembled WGS sequence"/>
</dbReference>
<comment type="caution">
    <text evidence="2">The sequence shown here is derived from an EMBL/GenBank/DDBJ whole genome shotgun (WGS) entry which is preliminary data.</text>
</comment>
<gene>
    <name evidence="2" type="ORF">RFM23_01580</name>
</gene>
<dbReference type="EMBL" id="JAVIIP010000001">
    <property type="protein sequence ID" value="MDX8536307.1"/>
    <property type="molecule type" value="Genomic_DNA"/>
</dbReference>
<dbReference type="SUPFAM" id="SSF55729">
    <property type="entry name" value="Acyl-CoA N-acyltransferases (Nat)"/>
    <property type="match status" value="1"/>
</dbReference>
<keyword evidence="3" id="KW-1185">Reference proteome</keyword>